<dbReference type="OrthoDB" id="1817605at2"/>
<dbReference type="Pfam" id="PF01841">
    <property type="entry name" value="Transglut_core"/>
    <property type="match status" value="1"/>
</dbReference>
<feature type="transmembrane region" description="Helical" evidence="1">
    <location>
        <begin position="106"/>
        <end position="129"/>
    </location>
</feature>
<dbReference type="InterPro" id="IPR002931">
    <property type="entry name" value="Transglutaminase-like"/>
</dbReference>
<keyword evidence="1" id="KW-1133">Transmembrane helix</keyword>
<comment type="caution">
    <text evidence="3">The sequence shown here is derived from an EMBL/GenBank/DDBJ whole genome shotgun (WGS) entry which is preliminary data.</text>
</comment>
<dbReference type="InterPro" id="IPR038765">
    <property type="entry name" value="Papain-like_cys_pep_sf"/>
</dbReference>
<dbReference type="EMBL" id="QRDZ01000015">
    <property type="protein sequence ID" value="RED75449.1"/>
    <property type="molecule type" value="Genomic_DNA"/>
</dbReference>
<dbReference type="SUPFAM" id="SSF54001">
    <property type="entry name" value="Cysteine proteinases"/>
    <property type="match status" value="1"/>
</dbReference>
<feature type="transmembrane region" description="Helical" evidence="1">
    <location>
        <begin position="150"/>
        <end position="173"/>
    </location>
</feature>
<feature type="transmembrane region" description="Helical" evidence="1">
    <location>
        <begin position="12"/>
        <end position="29"/>
    </location>
</feature>
<evidence type="ECO:0000313" key="4">
    <source>
        <dbReference type="Proteomes" id="UP000256977"/>
    </source>
</evidence>
<dbReference type="RefSeq" id="WP_116062181.1">
    <property type="nucleotide sequence ID" value="NZ_QRDZ01000015.1"/>
</dbReference>
<keyword evidence="1" id="KW-0472">Membrane</keyword>
<evidence type="ECO:0000313" key="3">
    <source>
        <dbReference type="EMBL" id="RED75449.1"/>
    </source>
</evidence>
<keyword evidence="1" id="KW-0812">Transmembrane</keyword>
<dbReference type="PANTHER" id="PTHR33490">
    <property type="entry name" value="BLR5614 PROTEIN-RELATED"/>
    <property type="match status" value="1"/>
</dbReference>
<evidence type="ECO:0000256" key="1">
    <source>
        <dbReference type="SAM" id="Phobius"/>
    </source>
</evidence>
<name>A0A3D9JNR3_9BACL</name>
<proteinExistence type="predicted"/>
<evidence type="ECO:0000259" key="2">
    <source>
        <dbReference type="SMART" id="SM00460"/>
    </source>
</evidence>
<dbReference type="Proteomes" id="UP000256977">
    <property type="component" value="Unassembled WGS sequence"/>
</dbReference>
<dbReference type="AlphaFoldDB" id="A0A3D9JNR3"/>
<dbReference type="PANTHER" id="PTHR33490:SF3">
    <property type="entry name" value="CONSERVED INTEGRAL MEMBRANE PROTEIN"/>
    <property type="match status" value="1"/>
</dbReference>
<dbReference type="Gene3D" id="3.10.620.30">
    <property type="match status" value="1"/>
</dbReference>
<organism evidence="3 4">
    <name type="scientific">Cohnella phaseoli</name>
    <dbReference type="NCBI Taxonomy" id="456490"/>
    <lineage>
        <taxon>Bacteria</taxon>
        <taxon>Bacillati</taxon>
        <taxon>Bacillota</taxon>
        <taxon>Bacilli</taxon>
        <taxon>Bacillales</taxon>
        <taxon>Paenibacillaceae</taxon>
        <taxon>Cohnella</taxon>
    </lineage>
</organism>
<protein>
    <submittedName>
        <fullName evidence="3">Colicin V production protein</fullName>
    </submittedName>
</protein>
<feature type="domain" description="Transglutaminase-like" evidence="2">
    <location>
        <begin position="295"/>
        <end position="358"/>
    </location>
</feature>
<dbReference type="SMART" id="SM00460">
    <property type="entry name" value="TGc"/>
    <property type="match status" value="1"/>
</dbReference>
<gene>
    <name evidence="3" type="ORF">DFP98_11564</name>
</gene>
<reference evidence="3 4" key="1">
    <citation type="submission" date="2018-07" db="EMBL/GenBank/DDBJ databases">
        <title>Genomic Encyclopedia of Type Strains, Phase III (KMG-III): the genomes of soil and plant-associated and newly described type strains.</title>
        <authorList>
            <person name="Whitman W."/>
        </authorList>
    </citation>
    <scope>NUCLEOTIDE SEQUENCE [LARGE SCALE GENOMIC DNA]</scope>
    <source>
        <strain evidence="3 4">CECT 7287</strain>
    </source>
</reference>
<sequence length="382" mass="41414">MKGWGTVVDANFVTWALLAIIALSLYQGVRRGASGSVKRLAFFLGEAALTVLAVALAAVAASELSPILQSWLGERSLSRPSPDSSGWSQFFYTATTGLRDLPLLRFAALFLIVYALVRLIVGWAARALLPKMREPASYGSPSGGLVSRTAGGALGAALGAGRALLVTAALFAYCALFSQGPLTDYIQQSGLYREVAAQIIRPAAGSVLEERLPVFAQAMSGELDQLWQKRYDVIDAELPDDIVQAALAVTKERDDDRAKARALYDWVGTRIAYDHDKVRAYEDLGEWREQNPETTFATRKGVCIDYARLYASMARAAGLDVRVVTGLGYDGRGGYGPHAWNEVYLNEEQNWIPLDSTWANAGDWFNPPGFADTHIRQGGATG</sequence>
<accession>A0A3D9JNR3</accession>
<keyword evidence="4" id="KW-1185">Reference proteome</keyword>
<feature type="transmembrane region" description="Helical" evidence="1">
    <location>
        <begin position="41"/>
        <end position="61"/>
    </location>
</feature>